<evidence type="ECO:0000256" key="1">
    <source>
        <dbReference type="ARBA" id="ARBA00004571"/>
    </source>
</evidence>
<sequence>MPSLTGPVNMVDAKTKTKHYMAGMAAYYHPINKNLVAGFGIYTPSGLGAEWNGADFAAISNDTSYKWQSKVAVVTFSPALAYKISDQVMIGGSLNINYGTFDISTHAGMRELQLGELTMDFDLGQQDESLKGWGYSATFGVLVKPVENLSMGATFRTACKMTLEGEASISNFPYIPFFSVPGTSDLSGDM</sequence>
<reference evidence="7" key="1">
    <citation type="journal article" date="2014" name="Front. Microbiol.">
        <title>High frequency of phylogenetically diverse reductive dehalogenase-homologous genes in deep subseafloor sedimentary metagenomes.</title>
        <authorList>
            <person name="Kawai M."/>
            <person name="Futagami T."/>
            <person name="Toyoda A."/>
            <person name="Takaki Y."/>
            <person name="Nishi S."/>
            <person name="Hori S."/>
            <person name="Arai W."/>
            <person name="Tsubouchi T."/>
            <person name="Morono Y."/>
            <person name="Uchiyama I."/>
            <person name="Ito T."/>
            <person name="Fujiyama A."/>
            <person name="Inagaki F."/>
            <person name="Takami H."/>
        </authorList>
    </citation>
    <scope>NUCLEOTIDE SEQUENCE</scope>
    <source>
        <strain evidence="7">Expedition CK06-06</strain>
    </source>
</reference>
<keyword evidence="2" id="KW-1134">Transmembrane beta strand</keyword>
<evidence type="ECO:0000256" key="4">
    <source>
        <dbReference type="ARBA" id="ARBA00022729"/>
    </source>
</evidence>
<name>X0YJ95_9ZZZZ</name>
<evidence type="ECO:0000313" key="7">
    <source>
        <dbReference type="EMBL" id="GAG56149.1"/>
    </source>
</evidence>
<dbReference type="InterPro" id="IPR005017">
    <property type="entry name" value="OMPP1/FadL/TodX"/>
</dbReference>
<proteinExistence type="predicted"/>
<evidence type="ECO:0000256" key="6">
    <source>
        <dbReference type="ARBA" id="ARBA00023237"/>
    </source>
</evidence>
<dbReference type="AlphaFoldDB" id="X0YJ95"/>
<dbReference type="Pfam" id="PF03349">
    <property type="entry name" value="Toluene_X"/>
    <property type="match status" value="1"/>
</dbReference>
<dbReference type="PANTHER" id="PTHR35093:SF8">
    <property type="entry name" value="OUTER MEMBRANE PROTEIN NMB0088-RELATED"/>
    <property type="match status" value="1"/>
</dbReference>
<keyword evidence="4" id="KW-0732">Signal</keyword>
<dbReference type="EMBL" id="BART01007316">
    <property type="protein sequence ID" value="GAG56149.1"/>
    <property type="molecule type" value="Genomic_DNA"/>
</dbReference>
<dbReference type="GO" id="GO:0015483">
    <property type="term" value="F:long-chain fatty acid transporting porin activity"/>
    <property type="evidence" value="ECO:0007669"/>
    <property type="project" value="TreeGrafter"/>
</dbReference>
<keyword evidence="5" id="KW-0472">Membrane</keyword>
<dbReference type="Gene3D" id="2.40.160.60">
    <property type="entry name" value="Outer membrane protein transport protein (OMPP1/FadL/TodX)"/>
    <property type="match status" value="1"/>
</dbReference>
<organism evidence="7">
    <name type="scientific">marine sediment metagenome</name>
    <dbReference type="NCBI Taxonomy" id="412755"/>
    <lineage>
        <taxon>unclassified sequences</taxon>
        <taxon>metagenomes</taxon>
        <taxon>ecological metagenomes</taxon>
    </lineage>
</organism>
<gene>
    <name evidence="7" type="ORF">S01H4_16678</name>
</gene>
<evidence type="ECO:0008006" key="8">
    <source>
        <dbReference type="Google" id="ProtNLM"/>
    </source>
</evidence>
<protein>
    <recommendedName>
        <fullName evidence="8">Membrane protein involved in aromatic hydrocarbon degradation</fullName>
    </recommendedName>
</protein>
<dbReference type="GO" id="GO:0009279">
    <property type="term" value="C:cell outer membrane"/>
    <property type="evidence" value="ECO:0007669"/>
    <property type="project" value="UniProtKB-SubCell"/>
</dbReference>
<evidence type="ECO:0000256" key="5">
    <source>
        <dbReference type="ARBA" id="ARBA00023136"/>
    </source>
</evidence>
<dbReference type="PANTHER" id="PTHR35093">
    <property type="entry name" value="OUTER MEMBRANE PROTEIN NMB0088-RELATED"/>
    <property type="match status" value="1"/>
</dbReference>
<accession>X0YJ95</accession>
<keyword evidence="3" id="KW-0812">Transmembrane</keyword>
<feature type="non-terminal residue" evidence="7">
    <location>
        <position position="190"/>
    </location>
</feature>
<evidence type="ECO:0000256" key="2">
    <source>
        <dbReference type="ARBA" id="ARBA00022452"/>
    </source>
</evidence>
<comment type="subcellular location">
    <subcellularLocation>
        <location evidence="1">Cell outer membrane</location>
        <topology evidence="1">Multi-pass membrane protein</topology>
    </subcellularLocation>
</comment>
<comment type="caution">
    <text evidence="7">The sequence shown here is derived from an EMBL/GenBank/DDBJ whole genome shotgun (WGS) entry which is preliminary data.</text>
</comment>
<dbReference type="SUPFAM" id="SSF56935">
    <property type="entry name" value="Porins"/>
    <property type="match status" value="1"/>
</dbReference>
<keyword evidence="6" id="KW-0998">Cell outer membrane</keyword>
<evidence type="ECO:0000256" key="3">
    <source>
        <dbReference type="ARBA" id="ARBA00022692"/>
    </source>
</evidence>